<reference evidence="5 6" key="1">
    <citation type="submission" date="2020-07" db="EMBL/GenBank/DDBJ databases">
        <title>Whole genome sequence of Sphingobium yanoikuyae A3.</title>
        <authorList>
            <person name="Han S.-S."/>
        </authorList>
    </citation>
    <scope>NUCLEOTIDE SEQUENCE [LARGE SCALE GENOMIC DNA]</scope>
    <source>
        <strain evidence="5 6">A3</strain>
    </source>
</reference>
<dbReference type="Gene3D" id="3.40.50.620">
    <property type="entry name" value="HUPs"/>
    <property type="match status" value="2"/>
</dbReference>
<dbReference type="InterPro" id="IPR001962">
    <property type="entry name" value="Asn_synthase"/>
</dbReference>
<evidence type="ECO:0000256" key="3">
    <source>
        <dbReference type="ARBA" id="ARBA00048741"/>
    </source>
</evidence>
<organism evidence="5 6">
    <name type="scientific">Sphingobium yanoikuyae</name>
    <name type="common">Sphingomonas yanoikuyae</name>
    <dbReference type="NCBI Taxonomy" id="13690"/>
    <lineage>
        <taxon>Bacteria</taxon>
        <taxon>Pseudomonadati</taxon>
        <taxon>Pseudomonadota</taxon>
        <taxon>Alphaproteobacteria</taxon>
        <taxon>Sphingomonadales</taxon>
        <taxon>Sphingomonadaceae</taxon>
        <taxon>Sphingobium</taxon>
    </lineage>
</organism>
<sequence length="482" mass="52847">MPCYYVSEKHRTIFSSDVNILLDAARLRPVVDWEAVGRSLYFYQFPAEATALVGVSQIYGGEALLVGSTGVEKSQCWNPWDHINDKTTTGEALGEQLCRIVRTTLSAWAAAYPRSLISLSGGLDSSIVASCLAAACSDIACLTVVTPDPVGDERVYARAVSEAIGSKLIEILEQVELVDITNSVAERMPVPCGKAHERAYNEAIRKGVVQTCPDALFVGAGGDNVFYLTHSARPLVDRFRAEGWSIGILQTLNDICTITGASAWQVIRESFRLIRMRNASIRWLTVPDYLSPEFVKTRCAETAQHPWLNPPEGVPLGKIGHVTMLLRAMNHLEHRDKSLNIPMISPLLSQPIVEFCLGVPSWEACAGGKDRAVARRAFERHLPPAVIRRGAKGSPDGWVAQFIAVHGPNIAHRLLDGELVRHGILDRSAIEAILRPGVRLAPTDAPRLMALLDAEAWVRHWSSLEAFGSERTSESSVVKFDD</sequence>
<dbReference type="PANTHER" id="PTHR43284">
    <property type="entry name" value="ASPARAGINE SYNTHETASE (GLUTAMINE-HYDROLYZING)"/>
    <property type="match status" value="1"/>
</dbReference>
<dbReference type="AlphaFoldDB" id="A0A9X7U5V6"/>
<proteinExistence type="predicted"/>
<dbReference type="InterPro" id="IPR051786">
    <property type="entry name" value="ASN_synthetase/amidase"/>
</dbReference>
<protein>
    <recommendedName>
        <fullName evidence="2">asparagine synthase (glutamine-hydrolyzing)</fullName>
        <ecNumber evidence="2">6.3.5.4</ecNumber>
    </recommendedName>
</protein>
<name>A0A9X7U5V6_SPHYA</name>
<dbReference type="EC" id="6.3.5.4" evidence="2"/>
<evidence type="ECO:0000313" key="5">
    <source>
        <dbReference type="EMBL" id="QNG43580.1"/>
    </source>
</evidence>
<comment type="catalytic activity">
    <reaction evidence="3">
        <text>L-aspartate + L-glutamine + ATP + H2O = L-asparagine + L-glutamate + AMP + diphosphate + H(+)</text>
        <dbReference type="Rhea" id="RHEA:12228"/>
        <dbReference type="ChEBI" id="CHEBI:15377"/>
        <dbReference type="ChEBI" id="CHEBI:15378"/>
        <dbReference type="ChEBI" id="CHEBI:29985"/>
        <dbReference type="ChEBI" id="CHEBI:29991"/>
        <dbReference type="ChEBI" id="CHEBI:30616"/>
        <dbReference type="ChEBI" id="CHEBI:33019"/>
        <dbReference type="ChEBI" id="CHEBI:58048"/>
        <dbReference type="ChEBI" id="CHEBI:58359"/>
        <dbReference type="ChEBI" id="CHEBI:456215"/>
        <dbReference type="EC" id="6.3.5.4"/>
    </reaction>
</comment>
<evidence type="ECO:0000256" key="1">
    <source>
        <dbReference type="ARBA" id="ARBA00005187"/>
    </source>
</evidence>
<evidence type="ECO:0000313" key="6">
    <source>
        <dbReference type="Proteomes" id="UP000515377"/>
    </source>
</evidence>
<evidence type="ECO:0000256" key="2">
    <source>
        <dbReference type="ARBA" id="ARBA00012737"/>
    </source>
</evidence>
<dbReference type="SUPFAM" id="SSF52402">
    <property type="entry name" value="Adenine nucleotide alpha hydrolases-like"/>
    <property type="match status" value="1"/>
</dbReference>
<dbReference type="InterPro" id="IPR014729">
    <property type="entry name" value="Rossmann-like_a/b/a_fold"/>
</dbReference>
<evidence type="ECO:0000259" key="4">
    <source>
        <dbReference type="Pfam" id="PF00733"/>
    </source>
</evidence>
<dbReference type="Proteomes" id="UP000515377">
    <property type="component" value="Chromosome"/>
</dbReference>
<dbReference type="GO" id="GO:0004066">
    <property type="term" value="F:asparagine synthase (glutamine-hydrolyzing) activity"/>
    <property type="evidence" value="ECO:0007669"/>
    <property type="project" value="UniProtKB-EC"/>
</dbReference>
<accession>A0A9X7U5V6</accession>
<dbReference type="PANTHER" id="PTHR43284:SF1">
    <property type="entry name" value="ASPARAGINE SYNTHETASE"/>
    <property type="match status" value="1"/>
</dbReference>
<dbReference type="GO" id="GO:0006529">
    <property type="term" value="P:asparagine biosynthetic process"/>
    <property type="evidence" value="ECO:0007669"/>
    <property type="project" value="InterPro"/>
</dbReference>
<feature type="domain" description="Asparagine synthetase" evidence="4">
    <location>
        <begin position="118"/>
        <end position="459"/>
    </location>
</feature>
<dbReference type="EMBL" id="CP060122">
    <property type="protein sequence ID" value="QNG43580.1"/>
    <property type="molecule type" value="Genomic_DNA"/>
</dbReference>
<dbReference type="Pfam" id="PF00733">
    <property type="entry name" value="Asn_synthase"/>
    <property type="match status" value="1"/>
</dbReference>
<gene>
    <name evidence="5" type="ORF">H3V42_16575</name>
</gene>
<comment type="pathway">
    <text evidence="1">Amino-acid biosynthesis; L-asparagine biosynthesis; L-asparagine from L-aspartate (L-Gln route): step 1/1.</text>
</comment>